<dbReference type="OrthoDB" id="9801228at2"/>
<keyword evidence="2" id="KW-0472">Membrane</keyword>
<sequence length="991" mass="107750">MSQGPPPSEAAPRSRWRSVLRYGGIVTVLLVGGIFIMRRELGDVLAGKLRERLSSEGIYVDWKSAGWNPGSGVKVRDLALYRDVEKRERLALLSEVTLVKGEPEWTRWDTVAAHAADASLTLGNGESEIILEHLTVMLQIQPGSVTLQECRTELYNLGIEAAGNYVRPAASTSESAPGDKAPKPTTRTRGVLSEVDLAPLRVVKEWMKLKPEKGKPVLKLEFHPAVSGGGVELVATLEGRDFVWRGQKWDFLEAAMKTVLGTGKPPVESGRLRVGLEGRTAEFDGQFDHASRTIRIGRLESGVGLLTLARAMVPKGSTVLTNVASTGAWQVSGEGEIPLEQPDKLRWNATLALEGELDFASHPFHVKMQKPACTFRVQEGEWSVSNFTAGVWGGQFRVPMMQVHPSQGKAKPRVDIQVVLQQAQLESFLGSFGALYTQPGTFHLDWKGGGEIDLASVAGTGTLSIEQAGLFSVPKQDRVALTGHMTLTKGKADDGDRKSPDDDDGLHVSLADAQLSLGSGDEETTMDDMTLRLFIKSGVTELQEFQARAHGFQIEAKGIHGKAVDADATSTKGTTSAKANAPATPAAKEGSRFVDWNLDGLKSLKAWTTFKPEGSAPVLKLQFQSLADRRGLGFDALLEAKKFQWRGQKWDTLRATMKTAAGKRKAPVQTCELRLVQAGDAVEMSGELDSTKGVMRIDKLESGLDYLVLVRTLAPKAMPSLQGLTTTGACRILGKGAIPLERPGDMRWDADVTIGGALIYTNGKFRAVMEKPTAALRVQGDDWYFTGLKGQLWGGELDVPDLQFHFPSGKKKSRFATQLVLKDARLESVLVGFGQPLQKQPGTVQFDWRGGGEFDLDAFAGAGQLTVEDAEFGRLPVFGTMGRLLDKLTPGFGRDISTRVKVEHRIGKGVVGLDDVELETQQMRIEGDGTIDLKRRYADFTGDLNLKGLVGLATRPLKSMTEITGTGPLTAVKWEDHRKGILRGRDDDDAE</sequence>
<reference evidence="3 4" key="1">
    <citation type="submission" date="2018-06" db="EMBL/GenBank/DDBJ databases">
        <title>Genomic Encyclopedia of Type Strains, Phase IV (KMG-IV): sequencing the most valuable type-strain genomes for metagenomic binning, comparative biology and taxonomic classification.</title>
        <authorList>
            <person name="Goeker M."/>
        </authorList>
    </citation>
    <scope>NUCLEOTIDE SEQUENCE [LARGE SCALE GENOMIC DNA]</scope>
    <source>
        <strain evidence="3 4">DSM 25532</strain>
    </source>
</reference>
<dbReference type="InterPro" id="IPR052894">
    <property type="entry name" value="AsmA-related"/>
</dbReference>
<keyword evidence="2" id="KW-0812">Transmembrane</keyword>
<gene>
    <name evidence="3" type="ORF">DES53_101976</name>
</gene>
<name>A0A366HV77_9BACT</name>
<feature type="region of interest" description="Disordered" evidence="1">
    <location>
        <begin position="169"/>
        <end position="190"/>
    </location>
</feature>
<dbReference type="Proteomes" id="UP000253426">
    <property type="component" value="Unassembled WGS sequence"/>
</dbReference>
<feature type="transmembrane region" description="Helical" evidence="2">
    <location>
        <begin position="19"/>
        <end position="37"/>
    </location>
</feature>
<dbReference type="EMBL" id="QNRR01000001">
    <property type="protein sequence ID" value="RBP48176.1"/>
    <property type="molecule type" value="Genomic_DNA"/>
</dbReference>
<evidence type="ECO:0000313" key="3">
    <source>
        <dbReference type="EMBL" id="RBP48176.1"/>
    </source>
</evidence>
<dbReference type="RefSeq" id="WP_113957049.1">
    <property type="nucleotide sequence ID" value="NZ_QNRR01000001.1"/>
</dbReference>
<dbReference type="PANTHER" id="PTHR30441:SF8">
    <property type="entry name" value="DUF748 DOMAIN-CONTAINING PROTEIN"/>
    <property type="match status" value="1"/>
</dbReference>
<proteinExistence type="predicted"/>
<dbReference type="GO" id="GO:0090313">
    <property type="term" value="P:regulation of protein targeting to membrane"/>
    <property type="evidence" value="ECO:0007669"/>
    <property type="project" value="TreeGrafter"/>
</dbReference>
<feature type="region of interest" description="Disordered" evidence="1">
    <location>
        <begin position="486"/>
        <end position="505"/>
    </location>
</feature>
<feature type="compositionally biased region" description="Basic and acidic residues" evidence="1">
    <location>
        <begin position="490"/>
        <end position="500"/>
    </location>
</feature>
<keyword evidence="4" id="KW-1185">Reference proteome</keyword>
<accession>A0A366HV77</accession>
<evidence type="ECO:0000256" key="2">
    <source>
        <dbReference type="SAM" id="Phobius"/>
    </source>
</evidence>
<organism evidence="3 4">
    <name type="scientific">Roseimicrobium gellanilyticum</name>
    <dbReference type="NCBI Taxonomy" id="748857"/>
    <lineage>
        <taxon>Bacteria</taxon>
        <taxon>Pseudomonadati</taxon>
        <taxon>Verrucomicrobiota</taxon>
        <taxon>Verrucomicrobiia</taxon>
        <taxon>Verrucomicrobiales</taxon>
        <taxon>Verrucomicrobiaceae</taxon>
        <taxon>Roseimicrobium</taxon>
    </lineage>
</organism>
<dbReference type="GO" id="GO:0005886">
    <property type="term" value="C:plasma membrane"/>
    <property type="evidence" value="ECO:0007669"/>
    <property type="project" value="TreeGrafter"/>
</dbReference>
<keyword evidence="2" id="KW-1133">Transmembrane helix</keyword>
<comment type="caution">
    <text evidence="3">The sequence shown here is derived from an EMBL/GenBank/DDBJ whole genome shotgun (WGS) entry which is preliminary data.</text>
</comment>
<evidence type="ECO:0000256" key="1">
    <source>
        <dbReference type="SAM" id="MobiDB-lite"/>
    </source>
</evidence>
<protein>
    <submittedName>
        <fullName evidence="3">AsmA-like protein</fullName>
    </submittedName>
</protein>
<dbReference type="AlphaFoldDB" id="A0A366HV77"/>
<evidence type="ECO:0000313" key="4">
    <source>
        <dbReference type="Proteomes" id="UP000253426"/>
    </source>
</evidence>
<dbReference type="PANTHER" id="PTHR30441">
    <property type="entry name" value="DUF748 DOMAIN-CONTAINING PROTEIN"/>
    <property type="match status" value="1"/>
</dbReference>